<evidence type="ECO:0000313" key="6">
    <source>
        <dbReference type="Proteomes" id="UP001225356"/>
    </source>
</evidence>
<dbReference type="Pfam" id="PF03450">
    <property type="entry name" value="CO_deh_flav_C"/>
    <property type="match status" value="1"/>
</dbReference>
<keyword evidence="6" id="KW-1185">Reference proteome</keyword>
<dbReference type="Gene3D" id="3.30.465.10">
    <property type="match status" value="1"/>
</dbReference>
<dbReference type="Proteomes" id="UP001225356">
    <property type="component" value="Unassembled WGS sequence"/>
</dbReference>
<keyword evidence="1" id="KW-0285">Flavoprotein</keyword>
<reference evidence="5 6" key="1">
    <citation type="submission" date="2023-07" db="EMBL/GenBank/DDBJ databases">
        <title>Sequencing the genomes of 1000 actinobacteria strains.</title>
        <authorList>
            <person name="Klenk H.-P."/>
        </authorList>
    </citation>
    <scope>NUCLEOTIDE SEQUENCE [LARGE SCALE GENOMIC DNA]</scope>
    <source>
        <strain evidence="5 6">DSM 46740</strain>
    </source>
</reference>
<dbReference type="InterPro" id="IPR036318">
    <property type="entry name" value="FAD-bd_PCMH-like_sf"/>
</dbReference>
<dbReference type="InterPro" id="IPR002346">
    <property type="entry name" value="Mopterin_DH_FAD-bd"/>
</dbReference>
<evidence type="ECO:0000259" key="4">
    <source>
        <dbReference type="PROSITE" id="PS51387"/>
    </source>
</evidence>
<evidence type="ECO:0000256" key="3">
    <source>
        <dbReference type="ARBA" id="ARBA00023002"/>
    </source>
</evidence>
<keyword evidence="3" id="KW-0560">Oxidoreductase</keyword>
<proteinExistence type="predicted"/>
<comment type="caution">
    <text evidence="5">The sequence shown here is derived from an EMBL/GenBank/DDBJ whole genome shotgun (WGS) entry which is preliminary data.</text>
</comment>
<dbReference type="InterPro" id="IPR036683">
    <property type="entry name" value="CO_DH_flav_C_dom_sf"/>
</dbReference>
<gene>
    <name evidence="5" type="ORF">J2853_008841</name>
</gene>
<dbReference type="PANTHER" id="PTHR42659">
    <property type="entry name" value="XANTHINE DEHYDROGENASE SUBUNIT C-RELATED"/>
    <property type="match status" value="1"/>
</dbReference>
<evidence type="ECO:0000256" key="2">
    <source>
        <dbReference type="ARBA" id="ARBA00022827"/>
    </source>
</evidence>
<organism evidence="5 6">
    <name type="scientific">Streptosporangium lutulentum</name>
    <dbReference type="NCBI Taxonomy" id="1461250"/>
    <lineage>
        <taxon>Bacteria</taxon>
        <taxon>Bacillati</taxon>
        <taxon>Actinomycetota</taxon>
        <taxon>Actinomycetes</taxon>
        <taxon>Streptosporangiales</taxon>
        <taxon>Streptosporangiaceae</taxon>
        <taxon>Streptosporangium</taxon>
    </lineage>
</organism>
<dbReference type="Gene3D" id="3.30.390.50">
    <property type="entry name" value="CO dehydrogenase flavoprotein, C-terminal domain"/>
    <property type="match status" value="1"/>
</dbReference>
<name>A0ABT9QSA1_9ACTN</name>
<dbReference type="InterPro" id="IPR005107">
    <property type="entry name" value="CO_DH_flav_C"/>
</dbReference>
<feature type="domain" description="FAD-binding PCMH-type" evidence="4">
    <location>
        <begin position="12"/>
        <end position="182"/>
    </location>
</feature>
<sequence>MTALDPGPPFPGTSRDPTVLLTPRSLDEALRLLAAEGAAVLGGGVGHTLRRHDRRRPGPAALVSVGSLPELRAISWSGQHVAIGAGVRLGTIEADERLARVWPIVTEAVGSVATDRVRRLVTLGGNIAAGDDGHDPPVALAAAGATLTVRSASSLRILRVGEANELGEDELIQDVRLLTPPDRTGSAYEKFLVRGVWEYACVNVGAVVRLDDAGAARRLSLAVGSVKGGPVTVDLTELRGDVVDSALIDEVARRAAAATRPYNDVKGSAEYKSRMIAEFSRRAMTRAARRAEEPPCGEGADP</sequence>
<accession>A0ABT9QSA1</accession>
<keyword evidence="2" id="KW-0274">FAD</keyword>
<dbReference type="InterPro" id="IPR051312">
    <property type="entry name" value="Diverse_Substr_Oxidored"/>
</dbReference>
<evidence type="ECO:0000256" key="1">
    <source>
        <dbReference type="ARBA" id="ARBA00022630"/>
    </source>
</evidence>
<dbReference type="PANTHER" id="PTHR42659:SF2">
    <property type="entry name" value="XANTHINE DEHYDROGENASE SUBUNIT C-RELATED"/>
    <property type="match status" value="1"/>
</dbReference>
<evidence type="ECO:0000313" key="5">
    <source>
        <dbReference type="EMBL" id="MDP9849630.1"/>
    </source>
</evidence>
<dbReference type="Pfam" id="PF00941">
    <property type="entry name" value="FAD_binding_5"/>
    <property type="match status" value="1"/>
</dbReference>
<dbReference type="EMBL" id="JAUSQU010000001">
    <property type="protein sequence ID" value="MDP9849630.1"/>
    <property type="molecule type" value="Genomic_DNA"/>
</dbReference>
<dbReference type="SMART" id="SM01092">
    <property type="entry name" value="CO_deh_flav_C"/>
    <property type="match status" value="1"/>
</dbReference>
<protein>
    <submittedName>
        <fullName evidence="5">CO/xanthine dehydrogenase FAD-binding subunit</fullName>
    </submittedName>
</protein>
<dbReference type="PROSITE" id="PS51387">
    <property type="entry name" value="FAD_PCMH"/>
    <property type="match status" value="1"/>
</dbReference>
<dbReference type="RefSeq" id="WP_307567583.1">
    <property type="nucleotide sequence ID" value="NZ_JAUSQU010000001.1"/>
</dbReference>
<dbReference type="InterPro" id="IPR016166">
    <property type="entry name" value="FAD-bd_PCMH"/>
</dbReference>
<dbReference type="SUPFAM" id="SSF55447">
    <property type="entry name" value="CO dehydrogenase flavoprotein C-terminal domain-like"/>
    <property type="match status" value="1"/>
</dbReference>
<dbReference type="InterPro" id="IPR016169">
    <property type="entry name" value="FAD-bd_PCMH_sub2"/>
</dbReference>
<dbReference type="SUPFAM" id="SSF56176">
    <property type="entry name" value="FAD-binding/transporter-associated domain-like"/>
    <property type="match status" value="1"/>
</dbReference>